<feature type="domain" description="ATP-dependent RNA helicase SUV3 C-terminal" evidence="1">
    <location>
        <begin position="41"/>
        <end position="86"/>
    </location>
</feature>
<evidence type="ECO:0000313" key="3">
    <source>
        <dbReference type="Proteomes" id="UP000077407"/>
    </source>
</evidence>
<dbReference type="Proteomes" id="UP000077407">
    <property type="component" value="Unassembled WGS sequence"/>
</dbReference>
<sequence>MKIPFDVSNPIMMDAFLSYVDEFFISDRDVISKPTCLLKDLNELELYYQKINLYYSFSKVFNLEFDEQWVYDERSVVSEDINKILLNI</sequence>
<organism evidence="2 3">
    <name type="scientific">Clostridium ljungdahlii</name>
    <dbReference type="NCBI Taxonomy" id="1538"/>
    <lineage>
        <taxon>Bacteria</taxon>
        <taxon>Bacillati</taxon>
        <taxon>Bacillota</taxon>
        <taxon>Clostridia</taxon>
        <taxon>Eubacteriales</taxon>
        <taxon>Clostridiaceae</taxon>
        <taxon>Clostridium</taxon>
    </lineage>
</organism>
<name>A0A162L3E0_9CLOT</name>
<dbReference type="AlphaFoldDB" id="A0A162L3E0"/>
<dbReference type="Pfam" id="PF12513">
    <property type="entry name" value="SUV3_C"/>
    <property type="match status" value="1"/>
</dbReference>
<protein>
    <recommendedName>
        <fullName evidence="1">ATP-dependent RNA helicase SUV3 C-terminal domain-containing protein</fullName>
    </recommendedName>
</protein>
<evidence type="ECO:0000313" key="2">
    <source>
        <dbReference type="EMBL" id="OAA90582.1"/>
    </source>
</evidence>
<comment type="caution">
    <text evidence="2">The sequence shown here is derived from an EMBL/GenBank/DDBJ whole genome shotgun (WGS) entry which is preliminary data.</text>
</comment>
<accession>A0A162L3E0</accession>
<evidence type="ECO:0000259" key="1">
    <source>
        <dbReference type="Pfam" id="PF12513"/>
    </source>
</evidence>
<dbReference type="InterPro" id="IPR022192">
    <property type="entry name" value="SUV3_C"/>
</dbReference>
<gene>
    <name evidence="2" type="ORF">WY13_01486</name>
</gene>
<dbReference type="EMBL" id="LITT01000011">
    <property type="protein sequence ID" value="OAA90582.1"/>
    <property type="molecule type" value="Genomic_DNA"/>
</dbReference>
<proteinExistence type="predicted"/>
<dbReference type="PATRIC" id="fig|1538.10.peg.396"/>
<reference evidence="2 3" key="1">
    <citation type="journal article" date="2015" name="Biotechnol. Bioeng.">
        <title>Genome sequence and phenotypic characterization of Caulobacter segnis.</title>
        <authorList>
            <person name="Patel S."/>
            <person name="Fletcher B."/>
            <person name="Scott D.C."/>
            <person name="Ely B."/>
        </authorList>
    </citation>
    <scope>NUCLEOTIDE SEQUENCE [LARGE SCALE GENOMIC DNA]</scope>
    <source>
        <strain evidence="2 3">ERI-2</strain>
    </source>
</reference>